<dbReference type="GeneID" id="136810888"/>
<feature type="domain" description="CTLH" evidence="4">
    <location>
        <begin position="263"/>
        <end position="320"/>
    </location>
</feature>
<evidence type="ECO:0000313" key="6">
    <source>
        <dbReference type="Proteomes" id="UP000594262"/>
    </source>
</evidence>
<feature type="compositionally biased region" description="Polar residues" evidence="2">
    <location>
        <begin position="325"/>
        <end position="337"/>
    </location>
</feature>
<evidence type="ECO:0000259" key="3">
    <source>
        <dbReference type="PROSITE" id="PS50188"/>
    </source>
</evidence>
<dbReference type="InterPro" id="IPR043136">
    <property type="entry name" value="B30.2/SPRY_sf"/>
</dbReference>
<dbReference type="SMART" id="SM00667">
    <property type="entry name" value="LisH"/>
    <property type="match status" value="1"/>
</dbReference>
<dbReference type="SMART" id="SM00668">
    <property type="entry name" value="CTLH"/>
    <property type="match status" value="1"/>
</dbReference>
<proteinExistence type="inferred from homology"/>
<dbReference type="Gene3D" id="2.60.120.920">
    <property type="match status" value="1"/>
</dbReference>
<keyword evidence="6" id="KW-1185">Reference proteome</keyword>
<sequence length="607" mass="65949">MSPKISVDDRIASLYPFVNEAETPLPRSWSSQDKCSHIGLSQNNLRAHYKGVGKTHKDAASARASYPIPAGCGLYYFEVKVISKGRDGYIGVGLCAHGVNTSKLPGWEKDSYGYHADDGHSFCASAAGEAYGPTFTTGDIIGCGLNLINKTCFYTKNGVNLGIAFKDLIPNLYPTIGLQTPGEIVDVNFGQQDFVFDIEEMKKKLQASTLRIIENFPVSTDDGSWHATLQRIVSAYLVHHGYCATAETFAKSTGQSIAEELSSIRNRQRIQRLILSGRISEAIDAIQTLYPGLLDQNSDLFFKLKCRQFIEMVNGCDGEVKTYAHSPSRSLRNSPCASPSRSLSTNSNPPSSLVRNSQQNNSNMDITPSTSSENAGGSAPPLATNGVSNNTTTQQQYQNGAEEVTDMVVDDYAGNCHCPSTSTTDDAFAGTGDDLMDTSDDVTSNTHQTNTSNKPGLNTISVITNSSKAIDTGPSMRQLCGGNIYAIEKLLSFGKELRTLYKESKREAETKNNEANEKLMKEAFSLLAYNNPRESPVGYLLEPEQREEICSAVNSSILEAHKLPGQPALELSLAQIDNCLKMMGKNGLGACAMVNLKNFYCDSDTYS</sequence>
<dbReference type="SUPFAM" id="SSF49899">
    <property type="entry name" value="Concanavalin A-like lectins/glucanases"/>
    <property type="match status" value="1"/>
</dbReference>
<dbReference type="InterPro" id="IPR003877">
    <property type="entry name" value="SPRY_dom"/>
</dbReference>
<dbReference type="PROSITE" id="PS50897">
    <property type="entry name" value="CTLH"/>
    <property type="match status" value="1"/>
</dbReference>
<dbReference type="Pfam" id="PF08513">
    <property type="entry name" value="LisH"/>
    <property type="match status" value="1"/>
</dbReference>
<protein>
    <recommendedName>
        <fullName evidence="7">Ran-binding protein 9</fullName>
    </recommendedName>
</protein>
<dbReference type="PROSITE" id="PS50188">
    <property type="entry name" value="B302_SPRY"/>
    <property type="match status" value="1"/>
</dbReference>
<evidence type="ECO:0008006" key="7">
    <source>
        <dbReference type="Google" id="ProtNLM"/>
    </source>
</evidence>
<evidence type="ECO:0000256" key="1">
    <source>
        <dbReference type="ARBA" id="ARBA00006535"/>
    </source>
</evidence>
<feature type="compositionally biased region" description="Low complexity" evidence="2">
    <location>
        <begin position="338"/>
        <end position="353"/>
    </location>
</feature>
<dbReference type="InterPro" id="IPR013320">
    <property type="entry name" value="ConA-like_dom_sf"/>
</dbReference>
<feature type="compositionally biased region" description="Low complexity" evidence="2">
    <location>
        <begin position="389"/>
        <end position="398"/>
    </location>
</feature>
<dbReference type="Pfam" id="PF10607">
    <property type="entry name" value="CTLH"/>
    <property type="match status" value="2"/>
</dbReference>
<dbReference type="EnsemblMetazoa" id="CLYHEMT003848.1">
    <property type="protein sequence ID" value="CLYHEMP003848.1"/>
    <property type="gene ID" value="CLYHEMG003848"/>
</dbReference>
<dbReference type="SMART" id="SM00757">
    <property type="entry name" value="CRA"/>
    <property type="match status" value="1"/>
</dbReference>
<evidence type="ECO:0000259" key="4">
    <source>
        <dbReference type="PROSITE" id="PS50897"/>
    </source>
</evidence>
<evidence type="ECO:0000256" key="2">
    <source>
        <dbReference type="SAM" id="MobiDB-lite"/>
    </source>
</evidence>
<evidence type="ECO:0000313" key="5">
    <source>
        <dbReference type="EnsemblMetazoa" id="CLYHEMP003848.1"/>
    </source>
</evidence>
<feature type="region of interest" description="Disordered" evidence="2">
    <location>
        <begin position="324"/>
        <end position="398"/>
    </location>
</feature>
<dbReference type="FunFam" id="2.60.120.920:FF:000011">
    <property type="entry name" value="RAN binding protein 10"/>
    <property type="match status" value="1"/>
</dbReference>
<feature type="compositionally biased region" description="Polar residues" evidence="2">
    <location>
        <begin position="354"/>
        <end position="375"/>
    </location>
</feature>
<dbReference type="InterPro" id="IPR013144">
    <property type="entry name" value="CRA_dom"/>
</dbReference>
<name>A0A7M5UZL1_9CNID</name>
<dbReference type="Pfam" id="PF00622">
    <property type="entry name" value="SPRY"/>
    <property type="match status" value="1"/>
</dbReference>
<dbReference type="OrthoDB" id="25503at2759"/>
<dbReference type="CDD" id="cd12909">
    <property type="entry name" value="SPRY_RanBP9_10"/>
    <property type="match status" value="1"/>
</dbReference>
<comment type="similarity">
    <text evidence="1">Belongs to the RANBP9/10 family.</text>
</comment>
<dbReference type="InterPro" id="IPR001870">
    <property type="entry name" value="B30.2/SPRY"/>
</dbReference>
<feature type="domain" description="B30.2/SPRY" evidence="3">
    <location>
        <begin position="1"/>
        <end position="194"/>
    </location>
</feature>
<dbReference type="PROSITE" id="PS50896">
    <property type="entry name" value="LISH"/>
    <property type="match status" value="1"/>
</dbReference>
<dbReference type="InterPro" id="IPR006594">
    <property type="entry name" value="LisH"/>
</dbReference>
<dbReference type="InterPro" id="IPR050618">
    <property type="entry name" value="Ubq-SigPath_Reg"/>
</dbReference>
<accession>A0A7M5UZL1</accession>
<dbReference type="AlphaFoldDB" id="A0A7M5UZL1"/>
<organism evidence="5 6">
    <name type="scientific">Clytia hemisphaerica</name>
    <dbReference type="NCBI Taxonomy" id="252671"/>
    <lineage>
        <taxon>Eukaryota</taxon>
        <taxon>Metazoa</taxon>
        <taxon>Cnidaria</taxon>
        <taxon>Hydrozoa</taxon>
        <taxon>Hydroidolina</taxon>
        <taxon>Leptothecata</taxon>
        <taxon>Obeliida</taxon>
        <taxon>Clytiidae</taxon>
        <taxon>Clytia</taxon>
    </lineage>
</organism>
<reference evidence="5" key="1">
    <citation type="submission" date="2021-01" db="UniProtKB">
        <authorList>
            <consortium name="EnsemblMetazoa"/>
        </authorList>
    </citation>
    <scope>IDENTIFICATION</scope>
</reference>
<dbReference type="InterPro" id="IPR035782">
    <property type="entry name" value="SPRY_RanBP9/10"/>
</dbReference>
<dbReference type="InterPro" id="IPR006595">
    <property type="entry name" value="CTLH_C"/>
</dbReference>
<dbReference type="Proteomes" id="UP000594262">
    <property type="component" value="Unplaced"/>
</dbReference>
<dbReference type="SMART" id="SM00449">
    <property type="entry name" value="SPRY"/>
    <property type="match status" value="1"/>
</dbReference>
<dbReference type="RefSeq" id="XP_066923576.1">
    <property type="nucleotide sequence ID" value="XM_067067475.1"/>
</dbReference>
<dbReference type="InterPro" id="IPR024964">
    <property type="entry name" value="CTLH/CRA"/>
</dbReference>
<dbReference type="PANTHER" id="PTHR12864">
    <property type="entry name" value="RAN BINDING PROTEIN 9-RELATED"/>
    <property type="match status" value="1"/>
</dbReference>